<dbReference type="Pfam" id="PF01979">
    <property type="entry name" value="Amidohydro_1"/>
    <property type="match status" value="1"/>
</dbReference>
<dbReference type="PANTHER" id="PTHR43135:SF3">
    <property type="entry name" value="ALPHA-D-RIBOSE 1-METHYLPHOSPHONATE 5-TRIPHOSPHATE DIPHOSPHATASE"/>
    <property type="match status" value="1"/>
</dbReference>
<accession>A0ABQ1R954</accession>
<dbReference type="InterPro" id="IPR051781">
    <property type="entry name" value="Metallo-dep_Hydrolase"/>
</dbReference>
<name>A0ABQ1R954_9ALTE</name>
<dbReference type="Proteomes" id="UP000614272">
    <property type="component" value="Unassembled WGS sequence"/>
</dbReference>
<dbReference type="InterPro" id="IPR006680">
    <property type="entry name" value="Amidohydro-rel"/>
</dbReference>
<dbReference type="Gene3D" id="3.20.20.140">
    <property type="entry name" value="Metal-dependent hydrolases"/>
    <property type="match status" value="2"/>
</dbReference>
<sequence>MRIVVWGVLLGLLFGCSEPPASSEVKQASPSAEIKQALPIAEIKTHRYTVMLNGNKVGHLHATHQFHAFRPDSDIKVSFDFKSNGRGPAYQEQIKLDSQGIPQSWQISGNTTFGNPVEEQMQTYNGLATWQDATGSGEASLTQPALYVPQNSSPYQTYVLAHALLQTDSQRMEALPAGSLSLEKLESLRASGTDGEVNISTYALAGADIDPDYLILDDNHQFFAFIHPRFIVIREGFEEEEARLRKLAANYSTERFESLQAEFAHDYNGPVRITNVRVFEPENLALSEPVSVVVEDGRIAQISAADAPAQPGETLINGGGGTLVPGLYDMHGHTGDDDGLMNVLAGVTSIRDMGNSLDVLSELIEKIDDGILAGPRITRYGMIEGKSPSNNNNGILVETQEQALDAVRTYADRGFPGVKIYNSMKGEWVPAIAELAKSLNMRVSGHVPAFSNANEMIQAGYNELTHINQVMLGWVLEPDEDTRTLLRLTALDRLPKLDLNSEPVQKTLDLMVENNVAIDPTLAIHEYLLLSRNGEIRAGVKDYIEHMPPGVQRSAKVSLAKIEGPEQDAAYRGAYEQILHTLKMMKERGILIVPGTDLGGAFNLHRELELYQQFGFSAAEVLKLGSYDMARYLGHENRGSITPGNYADFFLVPGNPVEDIKAIKTVSMVSRGGTFYYPSEVYPQLGIKPFTEKPEVKAASAL</sequence>
<proteinExistence type="predicted"/>
<evidence type="ECO:0000313" key="2">
    <source>
        <dbReference type="EMBL" id="GGD62747.1"/>
    </source>
</evidence>
<dbReference type="EMBL" id="BMGJ01000005">
    <property type="protein sequence ID" value="GGD62747.1"/>
    <property type="molecule type" value="Genomic_DNA"/>
</dbReference>
<dbReference type="InterPro" id="IPR032466">
    <property type="entry name" value="Metal_Hydrolase"/>
</dbReference>
<organism evidence="2 3">
    <name type="scientific">Lacimicrobium alkaliphilum</name>
    <dbReference type="NCBI Taxonomy" id="1526571"/>
    <lineage>
        <taxon>Bacteria</taxon>
        <taxon>Pseudomonadati</taxon>
        <taxon>Pseudomonadota</taxon>
        <taxon>Gammaproteobacteria</taxon>
        <taxon>Alteromonadales</taxon>
        <taxon>Alteromonadaceae</taxon>
        <taxon>Lacimicrobium</taxon>
    </lineage>
</organism>
<reference evidence="3" key="1">
    <citation type="journal article" date="2019" name="Int. J. Syst. Evol. Microbiol.">
        <title>The Global Catalogue of Microorganisms (GCM) 10K type strain sequencing project: providing services to taxonomists for standard genome sequencing and annotation.</title>
        <authorList>
            <consortium name="The Broad Institute Genomics Platform"/>
            <consortium name="The Broad Institute Genome Sequencing Center for Infectious Disease"/>
            <person name="Wu L."/>
            <person name="Ma J."/>
        </authorList>
    </citation>
    <scope>NUCLEOTIDE SEQUENCE [LARGE SCALE GENOMIC DNA]</scope>
    <source>
        <strain evidence="3">CGMCC 1.12923</strain>
    </source>
</reference>
<gene>
    <name evidence="2" type="ORF">GCM10011357_17540</name>
</gene>
<feature type="domain" description="Amidohydrolase-related" evidence="1">
    <location>
        <begin position="343"/>
        <end position="669"/>
    </location>
</feature>
<dbReference type="Gene3D" id="2.30.40.10">
    <property type="entry name" value="Urease, subunit C, domain 1"/>
    <property type="match status" value="2"/>
</dbReference>
<comment type="caution">
    <text evidence="2">The sequence shown here is derived from an EMBL/GenBank/DDBJ whole genome shotgun (WGS) entry which is preliminary data.</text>
</comment>
<protein>
    <recommendedName>
        <fullName evidence="1">Amidohydrolase-related domain-containing protein</fullName>
    </recommendedName>
</protein>
<dbReference type="PANTHER" id="PTHR43135">
    <property type="entry name" value="ALPHA-D-RIBOSE 1-METHYLPHOSPHONATE 5-TRIPHOSPHATE DIPHOSPHATASE"/>
    <property type="match status" value="1"/>
</dbReference>
<evidence type="ECO:0000313" key="3">
    <source>
        <dbReference type="Proteomes" id="UP000614272"/>
    </source>
</evidence>
<evidence type="ECO:0000259" key="1">
    <source>
        <dbReference type="Pfam" id="PF01979"/>
    </source>
</evidence>
<dbReference type="InterPro" id="IPR011059">
    <property type="entry name" value="Metal-dep_hydrolase_composite"/>
</dbReference>
<keyword evidence="3" id="KW-1185">Reference proteome</keyword>
<dbReference type="PROSITE" id="PS51257">
    <property type="entry name" value="PROKAR_LIPOPROTEIN"/>
    <property type="match status" value="1"/>
</dbReference>
<dbReference type="SUPFAM" id="SSF51338">
    <property type="entry name" value="Composite domain of metallo-dependent hydrolases"/>
    <property type="match status" value="1"/>
</dbReference>
<dbReference type="RefSeq" id="WP_099033839.1">
    <property type="nucleotide sequence ID" value="NZ_BMGJ01000005.1"/>
</dbReference>
<dbReference type="SUPFAM" id="SSF51556">
    <property type="entry name" value="Metallo-dependent hydrolases"/>
    <property type="match status" value="1"/>
</dbReference>